<evidence type="ECO:0000259" key="2">
    <source>
        <dbReference type="Pfam" id="PF24714"/>
    </source>
</evidence>
<feature type="region of interest" description="Disordered" evidence="1">
    <location>
        <begin position="1"/>
        <end position="59"/>
    </location>
</feature>
<evidence type="ECO:0000313" key="3">
    <source>
        <dbReference type="EMBL" id="KAF8399363.1"/>
    </source>
</evidence>
<dbReference type="PANTHER" id="PTHR31355">
    <property type="entry name" value="MICROTUBULE-ASSOCIATED PROTEIN TORTIFOLIA1"/>
    <property type="match status" value="1"/>
</dbReference>
<proteinExistence type="predicted"/>
<feature type="compositionally biased region" description="Basic and acidic residues" evidence="1">
    <location>
        <begin position="348"/>
        <end position="357"/>
    </location>
</feature>
<reference evidence="3 4" key="1">
    <citation type="submission" date="2020-04" db="EMBL/GenBank/DDBJ databases">
        <title>Plant Genome Project.</title>
        <authorList>
            <person name="Zhang R.-G."/>
        </authorList>
    </citation>
    <scope>NUCLEOTIDE SEQUENCE [LARGE SCALE GENOMIC DNA]</scope>
    <source>
        <strain evidence="3">YNK0</strain>
        <tissue evidence="3">Leaf</tissue>
    </source>
</reference>
<dbReference type="EMBL" id="JABCRI010000010">
    <property type="protein sequence ID" value="KAF8399363.1"/>
    <property type="molecule type" value="Genomic_DNA"/>
</dbReference>
<dbReference type="AlphaFoldDB" id="A0A835DCK5"/>
<dbReference type="PANTHER" id="PTHR31355:SF8">
    <property type="entry name" value="TORTIFOLIA1-LIKE PROTEIN 3"/>
    <property type="match status" value="1"/>
</dbReference>
<dbReference type="GO" id="GO:0008017">
    <property type="term" value="F:microtubule binding"/>
    <property type="evidence" value="ECO:0007669"/>
    <property type="project" value="InterPro"/>
</dbReference>
<dbReference type="GO" id="GO:0005874">
    <property type="term" value="C:microtubule"/>
    <property type="evidence" value="ECO:0007669"/>
    <property type="project" value="InterPro"/>
</dbReference>
<feature type="compositionally biased region" description="Low complexity" evidence="1">
    <location>
        <begin position="390"/>
        <end position="399"/>
    </location>
</feature>
<organism evidence="3 4">
    <name type="scientific">Tetracentron sinense</name>
    <name type="common">Spur-leaf</name>
    <dbReference type="NCBI Taxonomy" id="13715"/>
    <lineage>
        <taxon>Eukaryota</taxon>
        <taxon>Viridiplantae</taxon>
        <taxon>Streptophyta</taxon>
        <taxon>Embryophyta</taxon>
        <taxon>Tracheophyta</taxon>
        <taxon>Spermatophyta</taxon>
        <taxon>Magnoliopsida</taxon>
        <taxon>Trochodendrales</taxon>
        <taxon>Trochodendraceae</taxon>
        <taxon>Tetracentron</taxon>
    </lineage>
</organism>
<feature type="compositionally biased region" description="Basic and acidic residues" evidence="1">
    <location>
        <begin position="434"/>
        <end position="457"/>
    </location>
</feature>
<comment type="caution">
    <text evidence="3">The sequence shown here is derived from an EMBL/GenBank/DDBJ whole genome shotgun (WGS) entry which is preliminary data.</text>
</comment>
<evidence type="ECO:0000256" key="1">
    <source>
        <dbReference type="SAM" id="MobiDB-lite"/>
    </source>
</evidence>
<accession>A0A835DCK5</accession>
<evidence type="ECO:0000313" key="4">
    <source>
        <dbReference type="Proteomes" id="UP000655225"/>
    </source>
</evidence>
<dbReference type="SUPFAM" id="SSF48371">
    <property type="entry name" value="ARM repeat"/>
    <property type="match status" value="1"/>
</dbReference>
<dbReference type="Gene3D" id="1.25.10.10">
    <property type="entry name" value="Leucine-rich Repeat Variant"/>
    <property type="match status" value="1"/>
</dbReference>
<dbReference type="FunFam" id="1.25.10.10:FF:000549">
    <property type="entry name" value="ARM repeat superfamily protein"/>
    <property type="match status" value="1"/>
</dbReference>
<dbReference type="OrthoDB" id="1904066at2759"/>
<name>A0A835DCK5_TETSI</name>
<keyword evidence="4" id="KW-1185">Reference proteome</keyword>
<dbReference type="InterPro" id="IPR016024">
    <property type="entry name" value="ARM-type_fold"/>
</dbReference>
<sequence length="712" mass="78933">MSDRHRERKKSGDVTGKPGGATTFILTPIIPGSDTHTHSTPAMALPKTRPSPPQNSTRDLKHRVITCLNKLSDRDTHAIAVTELESISRNLTHDSFSPFLTCIYDTDSSEKSPVRKQCVRLLGLLSETHGNALSLFLPKMLANIVRRLRDPDSAVRSACIDAVTAMASKITRPPFSVFLKPLMEAILLEQIYNSQIGLALCLASAIEASNDPEPAQLQRLLPRLVKLLRSNSFKAKSALLSLIGSIIGAGGVSSSSNLLSNLIPCMVEFLSSEDWAARKAAAEVFARLAVVERDMLSEFKPSCLMSFESRRFDKVKVVRDTMNRMVEAWKEVPGVSDEVSPLSQPKYSSRENNRDGRFPPGPKSSTIVDFETPQTRKKTIPRSRSPMHDSSSATAVSKRSSMKGSDRKLSSGLFHKLDCKKPSDWNIKISGPQDDLKGRDERTLESGENESNRRLRPETKRVLFNKNSDDKTHKFGGLRSGSRVVPFHDKDSSEFTSVVSNATEDLYGNHKKSEDLSLIRNQLVQIENQQSSLLDLLQRFIGSSQNGMHSLETRVHGLEMALDDISYDLAIATRRVSNVNSIGNRCFKFPGAGFLSSKFWRRPEGQYSTSRFPSSGGTPSLAAMRNIADKDVKAETFRLESQRFRLQGGGIIVNPLAEIHRDSRGSSEVYLNRASRNVYNAMERQVHNGSGLGVASPVDWCRPSRGETSSQW</sequence>
<protein>
    <recommendedName>
        <fullName evidence="2">TORTIFOLIA1/SINE1-2 N-terminal domain-containing protein</fullName>
    </recommendedName>
</protein>
<gene>
    <name evidence="3" type="ORF">HHK36_015228</name>
</gene>
<dbReference type="InterPro" id="IPR057600">
    <property type="entry name" value="TORTIFOLIA1/SINE1-2_N"/>
</dbReference>
<dbReference type="Proteomes" id="UP000655225">
    <property type="component" value="Unassembled WGS sequence"/>
</dbReference>
<dbReference type="Pfam" id="PF24714">
    <property type="entry name" value="TOR1L1_N"/>
    <property type="match status" value="1"/>
</dbReference>
<dbReference type="InterPro" id="IPR033337">
    <property type="entry name" value="TORTIFOLIA1/SINE1-2"/>
</dbReference>
<feature type="region of interest" description="Disordered" evidence="1">
    <location>
        <begin position="334"/>
        <end position="409"/>
    </location>
</feature>
<feature type="domain" description="TORTIFOLIA1/SINE1-2 N-terminal" evidence="2">
    <location>
        <begin position="59"/>
        <end position="331"/>
    </location>
</feature>
<dbReference type="InterPro" id="IPR011989">
    <property type="entry name" value="ARM-like"/>
</dbReference>
<feature type="region of interest" description="Disordered" evidence="1">
    <location>
        <begin position="424"/>
        <end position="457"/>
    </location>
</feature>